<comment type="caution">
    <text evidence="2">The sequence shown here is derived from an EMBL/GenBank/DDBJ whole genome shotgun (WGS) entry which is preliminary data.</text>
</comment>
<protein>
    <recommendedName>
        <fullName evidence="1">STAS domain-containing protein</fullName>
    </recommendedName>
</protein>
<dbReference type="Pfam" id="PF01740">
    <property type="entry name" value="STAS"/>
    <property type="match status" value="1"/>
</dbReference>
<dbReference type="SUPFAM" id="SSF52091">
    <property type="entry name" value="SpoIIaa-like"/>
    <property type="match status" value="1"/>
</dbReference>
<dbReference type="EMBL" id="AMFJ01000643">
    <property type="protein sequence ID" value="EKE26897.1"/>
    <property type="molecule type" value="Genomic_DNA"/>
</dbReference>
<feature type="domain" description="STAS" evidence="1">
    <location>
        <begin position="4"/>
        <end position="111"/>
    </location>
</feature>
<reference evidence="2" key="1">
    <citation type="journal article" date="2012" name="Science">
        <title>Fermentation, hydrogen, and sulfur metabolism in multiple uncultivated bacterial phyla.</title>
        <authorList>
            <person name="Wrighton K.C."/>
            <person name="Thomas B.C."/>
            <person name="Sharon I."/>
            <person name="Miller C.S."/>
            <person name="Castelle C.J."/>
            <person name="VerBerkmoes N.C."/>
            <person name="Wilkins M.J."/>
            <person name="Hettich R.L."/>
            <person name="Lipton M.S."/>
            <person name="Williams K.H."/>
            <person name="Long P.E."/>
            <person name="Banfield J.F."/>
        </authorList>
    </citation>
    <scope>NUCLEOTIDE SEQUENCE [LARGE SCALE GENOMIC DNA]</scope>
</reference>
<dbReference type="AlphaFoldDB" id="K2FYC1"/>
<sequence>MEIKNLEKEIIDDIYIYKFIWEIDETNVDDIFQDIFETFAWKKIIFDLSKLKYWNSKFIWYLASLDENLENEWWKTCIIVSDNLIKEILEIAWINDIIAIKYSLEEAFAEVNKIKSKIN</sequence>
<dbReference type="InterPro" id="IPR036513">
    <property type="entry name" value="STAS_dom_sf"/>
</dbReference>
<evidence type="ECO:0000259" key="1">
    <source>
        <dbReference type="PROSITE" id="PS50801"/>
    </source>
</evidence>
<evidence type="ECO:0000313" key="2">
    <source>
        <dbReference type="EMBL" id="EKE26897.1"/>
    </source>
</evidence>
<dbReference type="Gene3D" id="3.30.750.24">
    <property type="entry name" value="STAS domain"/>
    <property type="match status" value="1"/>
</dbReference>
<dbReference type="InterPro" id="IPR002645">
    <property type="entry name" value="STAS_dom"/>
</dbReference>
<name>K2FYC1_9BACT</name>
<organism evidence="2">
    <name type="scientific">uncultured bacterium</name>
    <name type="common">gcode 4</name>
    <dbReference type="NCBI Taxonomy" id="1234023"/>
    <lineage>
        <taxon>Bacteria</taxon>
        <taxon>environmental samples</taxon>
    </lineage>
</organism>
<dbReference type="PROSITE" id="PS50801">
    <property type="entry name" value="STAS"/>
    <property type="match status" value="1"/>
</dbReference>
<accession>K2FYC1</accession>
<gene>
    <name evidence="2" type="ORF">ACD_4C00127G0003</name>
</gene>
<proteinExistence type="predicted"/>